<proteinExistence type="predicted"/>
<comment type="caution">
    <text evidence="2">The sequence shown here is derived from an EMBL/GenBank/DDBJ whole genome shotgun (WGS) entry which is preliminary data.</text>
</comment>
<protein>
    <submittedName>
        <fullName evidence="2">Uncharacterized protein</fullName>
    </submittedName>
</protein>
<feature type="compositionally biased region" description="Basic and acidic residues" evidence="1">
    <location>
        <begin position="288"/>
        <end position="301"/>
    </location>
</feature>
<name>A0A9D2C6T1_9FIRM</name>
<reference evidence="2" key="2">
    <citation type="submission" date="2021-04" db="EMBL/GenBank/DDBJ databases">
        <authorList>
            <person name="Gilroy R."/>
        </authorList>
    </citation>
    <scope>NUCLEOTIDE SEQUENCE</scope>
    <source>
        <strain evidence="2">ChiSxjej3B15-24422</strain>
    </source>
</reference>
<evidence type="ECO:0000313" key="3">
    <source>
        <dbReference type="Proteomes" id="UP000824007"/>
    </source>
</evidence>
<accession>A0A9D2C6T1</accession>
<sequence>MEYLDAYLIRDTTEKDVSPSRFRFPICLPERFSDRDGEAEIAFVMIPPRWLGRPERLGKRLIRTKRRWPPRGQVWYEDRIRKALDIGKTAAAAPLPAPFWSFRFYQEQPFRENLVLLLPEPDAAQKGRLPSEQERWMRELLGEKIGRLNSLLLVSPVFSETAGSVPLTEKGSWLERVYQETGLPAAGAGRLPSHYRNKRPDSAVCIDACPCAGVPYRSLPEGTLYLDMTSEAEKERLLYAKRRDIRYESLRRYLDTYVRKRYNTNRCKKEEKDRRHLPSGAFKVMKRKGNEDGREKKYPYL</sequence>
<dbReference type="Proteomes" id="UP000824007">
    <property type="component" value="Unassembled WGS sequence"/>
</dbReference>
<dbReference type="AlphaFoldDB" id="A0A9D2C6T1"/>
<gene>
    <name evidence="2" type="ORF">H9831_08710</name>
</gene>
<dbReference type="EMBL" id="DXDD01000106">
    <property type="protein sequence ID" value="HIY60743.1"/>
    <property type="molecule type" value="Genomic_DNA"/>
</dbReference>
<feature type="region of interest" description="Disordered" evidence="1">
    <location>
        <begin position="269"/>
        <end position="301"/>
    </location>
</feature>
<organism evidence="2 3">
    <name type="scientific">Candidatus Eisenbergiella pullistercoris</name>
    <dbReference type="NCBI Taxonomy" id="2838555"/>
    <lineage>
        <taxon>Bacteria</taxon>
        <taxon>Bacillati</taxon>
        <taxon>Bacillota</taxon>
        <taxon>Clostridia</taxon>
        <taxon>Lachnospirales</taxon>
        <taxon>Lachnospiraceae</taxon>
        <taxon>Eisenbergiella</taxon>
    </lineage>
</organism>
<evidence type="ECO:0000313" key="2">
    <source>
        <dbReference type="EMBL" id="HIY60743.1"/>
    </source>
</evidence>
<reference evidence="2" key="1">
    <citation type="journal article" date="2021" name="PeerJ">
        <title>Extensive microbial diversity within the chicken gut microbiome revealed by metagenomics and culture.</title>
        <authorList>
            <person name="Gilroy R."/>
            <person name="Ravi A."/>
            <person name="Getino M."/>
            <person name="Pursley I."/>
            <person name="Horton D.L."/>
            <person name="Alikhan N.F."/>
            <person name="Baker D."/>
            <person name="Gharbi K."/>
            <person name="Hall N."/>
            <person name="Watson M."/>
            <person name="Adriaenssens E.M."/>
            <person name="Foster-Nyarko E."/>
            <person name="Jarju S."/>
            <person name="Secka A."/>
            <person name="Antonio M."/>
            <person name="Oren A."/>
            <person name="Chaudhuri R.R."/>
            <person name="La Ragione R."/>
            <person name="Hildebrand F."/>
            <person name="Pallen M.J."/>
        </authorList>
    </citation>
    <scope>NUCLEOTIDE SEQUENCE</scope>
    <source>
        <strain evidence="2">ChiSxjej3B15-24422</strain>
    </source>
</reference>
<evidence type="ECO:0000256" key="1">
    <source>
        <dbReference type="SAM" id="MobiDB-lite"/>
    </source>
</evidence>